<dbReference type="PANTHER" id="PTHR30465">
    <property type="entry name" value="INNER MEMBRANE ABC TRANSPORTER"/>
    <property type="match status" value="1"/>
</dbReference>
<keyword evidence="2 7" id="KW-0813">Transport</keyword>
<dbReference type="PANTHER" id="PTHR30465:SF43">
    <property type="entry name" value="OLIGOPEPTIDE ABC TRANSPORTER, PERMEASE PROTEIN"/>
    <property type="match status" value="1"/>
</dbReference>
<feature type="transmembrane region" description="Helical" evidence="7">
    <location>
        <begin position="101"/>
        <end position="124"/>
    </location>
</feature>
<dbReference type="CDD" id="cd06261">
    <property type="entry name" value="TM_PBP2"/>
    <property type="match status" value="1"/>
</dbReference>
<sequence length="332" mass="36986">MLTYLARRLLTMLLTLIALSVVVFVVIQLPPGDFVTSYIASLSAAGENVDQETVLALRDRYKLDEPVLVQYWAWVSEILRGNFGYSFEMQTPVSEIFSQRIGISLAVELTAVVVMWAVSIPIGIYSAVNQYSIGDYFATILGFLGLAIPNFLFALVLMYICYNWFGVTITGLFSPEYMNARWSLDRFMDFASHVWAPILVISTAGAAQLVRVLRANLLDELNKPYVLTARAKGLTRRRMIWRYPVRVAMNPLVSTIGWVLPTVISSSFVTAIVLNLPTLSPILLRALLSQDMYLAGALIMFMGLLTLVGTLISDLLLAWIDPRIRLGMVGAN</sequence>
<keyword evidence="5 7" id="KW-1133">Transmembrane helix</keyword>
<evidence type="ECO:0000256" key="6">
    <source>
        <dbReference type="ARBA" id="ARBA00023136"/>
    </source>
</evidence>
<feature type="transmembrane region" description="Helical" evidence="7">
    <location>
        <begin position="9"/>
        <end position="29"/>
    </location>
</feature>
<evidence type="ECO:0000256" key="2">
    <source>
        <dbReference type="ARBA" id="ARBA00022448"/>
    </source>
</evidence>
<evidence type="ECO:0000313" key="9">
    <source>
        <dbReference type="EMBL" id="SIN88185.1"/>
    </source>
</evidence>
<keyword evidence="4 7" id="KW-0812">Transmembrane</keyword>
<dbReference type="Pfam" id="PF19300">
    <property type="entry name" value="BPD_transp_1_N"/>
    <property type="match status" value="1"/>
</dbReference>
<dbReference type="Pfam" id="PF00528">
    <property type="entry name" value="BPD_transp_1"/>
    <property type="match status" value="1"/>
</dbReference>
<dbReference type="InterPro" id="IPR045621">
    <property type="entry name" value="BPD_transp_1_N"/>
</dbReference>
<evidence type="ECO:0000256" key="3">
    <source>
        <dbReference type="ARBA" id="ARBA00022475"/>
    </source>
</evidence>
<keyword evidence="3" id="KW-1003">Cell membrane</keyword>
<keyword evidence="10" id="KW-1185">Reference proteome</keyword>
<feature type="transmembrane region" description="Helical" evidence="7">
    <location>
        <begin position="194"/>
        <end position="213"/>
    </location>
</feature>
<feature type="transmembrane region" description="Helical" evidence="7">
    <location>
        <begin position="293"/>
        <end position="320"/>
    </location>
</feature>
<comment type="similarity">
    <text evidence="7">Belongs to the binding-protein-dependent transport system permease family.</text>
</comment>
<evidence type="ECO:0000259" key="8">
    <source>
        <dbReference type="PROSITE" id="PS50928"/>
    </source>
</evidence>
<evidence type="ECO:0000256" key="4">
    <source>
        <dbReference type="ARBA" id="ARBA00022692"/>
    </source>
</evidence>
<gene>
    <name evidence="9" type="ORF">SAMN05444002_1219</name>
</gene>
<dbReference type="Gene3D" id="1.10.3720.10">
    <property type="entry name" value="MetI-like"/>
    <property type="match status" value="1"/>
</dbReference>
<dbReference type="GO" id="GO:0055085">
    <property type="term" value="P:transmembrane transport"/>
    <property type="evidence" value="ECO:0007669"/>
    <property type="project" value="InterPro"/>
</dbReference>
<comment type="subcellular location">
    <subcellularLocation>
        <location evidence="1 7">Cell membrane</location>
        <topology evidence="1 7">Multi-pass membrane protein</topology>
    </subcellularLocation>
</comment>
<accession>A0A1N6EYQ0</accession>
<dbReference type="InterPro" id="IPR035906">
    <property type="entry name" value="MetI-like_sf"/>
</dbReference>
<evidence type="ECO:0000256" key="1">
    <source>
        <dbReference type="ARBA" id="ARBA00004651"/>
    </source>
</evidence>
<evidence type="ECO:0000256" key="5">
    <source>
        <dbReference type="ARBA" id="ARBA00022989"/>
    </source>
</evidence>
<keyword evidence="6 7" id="KW-0472">Membrane</keyword>
<dbReference type="OrthoDB" id="9807402at2"/>
<name>A0A1N6EYQ0_9RHOB</name>
<evidence type="ECO:0000256" key="7">
    <source>
        <dbReference type="RuleBase" id="RU363032"/>
    </source>
</evidence>
<feature type="transmembrane region" description="Helical" evidence="7">
    <location>
        <begin position="247"/>
        <end position="273"/>
    </location>
</feature>
<dbReference type="EMBL" id="FSRL01000001">
    <property type="protein sequence ID" value="SIN88185.1"/>
    <property type="molecule type" value="Genomic_DNA"/>
</dbReference>
<feature type="domain" description="ABC transmembrane type-1" evidence="8">
    <location>
        <begin position="101"/>
        <end position="317"/>
    </location>
</feature>
<dbReference type="SUPFAM" id="SSF161098">
    <property type="entry name" value="MetI-like"/>
    <property type="match status" value="1"/>
</dbReference>
<dbReference type="Proteomes" id="UP000184932">
    <property type="component" value="Unassembled WGS sequence"/>
</dbReference>
<reference evidence="10" key="1">
    <citation type="submission" date="2016-11" db="EMBL/GenBank/DDBJ databases">
        <authorList>
            <person name="Varghese N."/>
            <person name="Submissions S."/>
        </authorList>
    </citation>
    <scope>NUCLEOTIDE SEQUENCE [LARGE SCALE GENOMIC DNA]</scope>
    <source>
        <strain evidence="10">DSM 29440</strain>
    </source>
</reference>
<organism evidence="9 10">
    <name type="scientific">Vannielia litorea</name>
    <dbReference type="NCBI Taxonomy" id="1217970"/>
    <lineage>
        <taxon>Bacteria</taxon>
        <taxon>Pseudomonadati</taxon>
        <taxon>Pseudomonadota</taxon>
        <taxon>Alphaproteobacteria</taxon>
        <taxon>Rhodobacterales</taxon>
        <taxon>Paracoccaceae</taxon>
        <taxon>Vannielia</taxon>
    </lineage>
</organism>
<dbReference type="RefSeq" id="WP_074255314.1">
    <property type="nucleotide sequence ID" value="NZ_FSRL01000001.1"/>
</dbReference>
<dbReference type="AlphaFoldDB" id="A0A1N6EYQ0"/>
<protein>
    <submittedName>
        <fullName evidence="9">Peptide/nickel transport system permease protein</fullName>
    </submittedName>
</protein>
<dbReference type="PROSITE" id="PS50928">
    <property type="entry name" value="ABC_TM1"/>
    <property type="match status" value="1"/>
</dbReference>
<dbReference type="STRING" id="1217970.SAMN05444002_1219"/>
<feature type="transmembrane region" description="Helical" evidence="7">
    <location>
        <begin position="136"/>
        <end position="165"/>
    </location>
</feature>
<dbReference type="GO" id="GO:0005886">
    <property type="term" value="C:plasma membrane"/>
    <property type="evidence" value="ECO:0007669"/>
    <property type="project" value="UniProtKB-SubCell"/>
</dbReference>
<evidence type="ECO:0000313" key="10">
    <source>
        <dbReference type="Proteomes" id="UP000184932"/>
    </source>
</evidence>
<proteinExistence type="inferred from homology"/>
<dbReference type="InterPro" id="IPR000515">
    <property type="entry name" value="MetI-like"/>
</dbReference>